<gene>
    <name evidence="1" type="ORF">SDC9_189208</name>
</gene>
<organism evidence="1">
    <name type="scientific">bioreactor metagenome</name>
    <dbReference type="NCBI Taxonomy" id="1076179"/>
    <lineage>
        <taxon>unclassified sequences</taxon>
        <taxon>metagenomes</taxon>
        <taxon>ecological metagenomes</taxon>
    </lineage>
</organism>
<sequence>MGCNYPFIELPRDYFKIKHGDEWKHEISKHDNISYSTTKVDRYEFPIFRKELNNANILEVVAGTTGYQGGDSGHGCRTFIRIRNLGGTDIRIEKIGKEYSDEGVEIVLGGDTELYTIIDGLEFIINVLKTHSDDCLISEDQVSLNK</sequence>
<dbReference type="EMBL" id="VSSQ01098848">
    <property type="protein sequence ID" value="MPN41654.1"/>
    <property type="molecule type" value="Genomic_DNA"/>
</dbReference>
<reference evidence="1" key="1">
    <citation type="submission" date="2019-08" db="EMBL/GenBank/DDBJ databases">
        <authorList>
            <person name="Kucharzyk K."/>
            <person name="Murdoch R.W."/>
            <person name="Higgins S."/>
            <person name="Loffler F."/>
        </authorList>
    </citation>
    <scope>NUCLEOTIDE SEQUENCE</scope>
</reference>
<name>A0A645HZS2_9ZZZZ</name>
<evidence type="ECO:0000313" key="1">
    <source>
        <dbReference type="EMBL" id="MPN41654.1"/>
    </source>
</evidence>
<proteinExistence type="predicted"/>
<protein>
    <submittedName>
        <fullName evidence="1">Uncharacterized protein</fullName>
    </submittedName>
</protein>
<comment type="caution">
    <text evidence="1">The sequence shown here is derived from an EMBL/GenBank/DDBJ whole genome shotgun (WGS) entry which is preliminary data.</text>
</comment>
<accession>A0A645HZS2</accession>
<dbReference type="AlphaFoldDB" id="A0A645HZS2"/>